<dbReference type="PANTHER" id="PTHR43798:SF31">
    <property type="entry name" value="AB HYDROLASE SUPERFAMILY PROTEIN YCLE"/>
    <property type="match status" value="1"/>
</dbReference>
<gene>
    <name evidence="3" type="ORF">GALMADRAFT_243049</name>
</gene>
<dbReference type="GO" id="GO:0016787">
    <property type="term" value="F:hydrolase activity"/>
    <property type="evidence" value="ECO:0007669"/>
    <property type="project" value="UniProtKB-KW"/>
</dbReference>
<evidence type="ECO:0000256" key="1">
    <source>
        <dbReference type="ARBA" id="ARBA00022801"/>
    </source>
</evidence>
<sequence length="343" mass="39288">MSSLVEKIVLEPSPSYPLYTLATRHSIGPRDTYNSSDLVLICLHAVGCHKEAWDPTIDHLFNLERKSLHRHGRIREVYSIDCPNHGESAIVNAEILNTHYKDSWTTREYARAVYAFLMAGPTRGAKVDFRKRRIVVVGHCLGAVASFFMHELNPPIRLEAVIAFDPAFSPGLDYPDYREVFRKFQYWTWLRPSVWPSRKAALKDLRERPLYKTWDPAVLRSFVEHGLSDHPGSKYPEPYKFSGVVMSTTKEQEAATYRSDDFVGEPMEALRMTASKTPVHLIWGKIEDILPNHLKYTISNHTNLASVEYIEEAGHLIVQQKPRLVAEKIHDRILLLNSARAVL</sequence>
<dbReference type="Proteomes" id="UP000027222">
    <property type="component" value="Unassembled WGS sequence"/>
</dbReference>
<dbReference type="AlphaFoldDB" id="A0A067T9W8"/>
<proteinExistence type="predicted"/>
<keyword evidence="4" id="KW-1185">Reference proteome</keyword>
<evidence type="ECO:0000313" key="3">
    <source>
        <dbReference type="EMBL" id="KDR79162.1"/>
    </source>
</evidence>
<evidence type="ECO:0000259" key="2">
    <source>
        <dbReference type="Pfam" id="PF12697"/>
    </source>
</evidence>
<dbReference type="PANTHER" id="PTHR43798">
    <property type="entry name" value="MONOACYLGLYCEROL LIPASE"/>
    <property type="match status" value="1"/>
</dbReference>
<accession>A0A067T9W8</accession>
<dbReference type="STRING" id="685588.A0A067T9W8"/>
<dbReference type="HOGENOM" id="CLU_032490_0_0_1"/>
<dbReference type="OrthoDB" id="94039at2759"/>
<dbReference type="Pfam" id="PF12697">
    <property type="entry name" value="Abhydrolase_6"/>
    <property type="match status" value="1"/>
</dbReference>
<dbReference type="InterPro" id="IPR050266">
    <property type="entry name" value="AB_hydrolase_sf"/>
</dbReference>
<dbReference type="SUPFAM" id="SSF53474">
    <property type="entry name" value="alpha/beta-Hydrolases"/>
    <property type="match status" value="1"/>
</dbReference>
<dbReference type="EMBL" id="KL142373">
    <property type="protein sequence ID" value="KDR79162.1"/>
    <property type="molecule type" value="Genomic_DNA"/>
</dbReference>
<feature type="domain" description="AB hydrolase-1" evidence="2">
    <location>
        <begin position="40"/>
        <end position="327"/>
    </location>
</feature>
<evidence type="ECO:0000313" key="4">
    <source>
        <dbReference type="Proteomes" id="UP000027222"/>
    </source>
</evidence>
<protein>
    <recommendedName>
        <fullName evidence="2">AB hydrolase-1 domain-containing protein</fullName>
    </recommendedName>
</protein>
<dbReference type="Gene3D" id="3.40.50.1820">
    <property type="entry name" value="alpha/beta hydrolase"/>
    <property type="match status" value="1"/>
</dbReference>
<dbReference type="InterPro" id="IPR000073">
    <property type="entry name" value="AB_hydrolase_1"/>
</dbReference>
<reference evidence="4" key="1">
    <citation type="journal article" date="2014" name="Proc. Natl. Acad. Sci. U.S.A.">
        <title>Extensive sampling of basidiomycete genomes demonstrates inadequacy of the white-rot/brown-rot paradigm for wood decay fungi.</title>
        <authorList>
            <person name="Riley R."/>
            <person name="Salamov A.A."/>
            <person name="Brown D.W."/>
            <person name="Nagy L.G."/>
            <person name="Floudas D."/>
            <person name="Held B.W."/>
            <person name="Levasseur A."/>
            <person name="Lombard V."/>
            <person name="Morin E."/>
            <person name="Otillar R."/>
            <person name="Lindquist E.A."/>
            <person name="Sun H."/>
            <person name="LaButti K.M."/>
            <person name="Schmutz J."/>
            <person name="Jabbour D."/>
            <person name="Luo H."/>
            <person name="Baker S.E."/>
            <person name="Pisabarro A.G."/>
            <person name="Walton J.D."/>
            <person name="Blanchette R.A."/>
            <person name="Henrissat B."/>
            <person name="Martin F."/>
            <person name="Cullen D."/>
            <person name="Hibbett D.S."/>
            <person name="Grigoriev I.V."/>
        </authorList>
    </citation>
    <scope>NUCLEOTIDE SEQUENCE [LARGE SCALE GENOMIC DNA]</scope>
    <source>
        <strain evidence="4">CBS 339.88</strain>
    </source>
</reference>
<dbReference type="GO" id="GO:0016020">
    <property type="term" value="C:membrane"/>
    <property type="evidence" value="ECO:0007669"/>
    <property type="project" value="TreeGrafter"/>
</dbReference>
<keyword evidence="1" id="KW-0378">Hydrolase</keyword>
<dbReference type="InterPro" id="IPR029058">
    <property type="entry name" value="AB_hydrolase_fold"/>
</dbReference>
<organism evidence="3 4">
    <name type="scientific">Galerina marginata (strain CBS 339.88)</name>
    <dbReference type="NCBI Taxonomy" id="685588"/>
    <lineage>
        <taxon>Eukaryota</taxon>
        <taxon>Fungi</taxon>
        <taxon>Dikarya</taxon>
        <taxon>Basidiomycota</taxon>
        <taxon>Agaricomycotina</taxon>
        <taxon>Agaricomycetes</taxon>
        <taxon>Agaricomycetidae</taxon>
        <taxon>Agaricales</taxon>
        <taxon>Agaricineae</taxon>
        <taxon>Strophariaceae</taxon>
        <taxon>Galerina</taxon>
    </lineage>
</organism>
<name>A0A067T9W8_GALM3</name>